<dbReference type="RefSeq" id="WP_344224916.1">
    <property type="nucleotide sequence ID" value="NZ_BAAAQA010000020.1"/>
</dbReference>
<keyword evidence="2" id="KW-1003">Cell membrane</keyword>
<evidence type="ECO:0000256" key="5">
    <source>
        <dbReference type="ARBA" id="ARBA00022729"/>
    </source>
</evidence>
<gene>
    <name evidence="14" type="ORF">GCM10009824_20390</name>
</gene>
<accession>A0ABN2Y0C1</accession>
<keyword evidence="4 13" id="KW-0812">Transmembrane</keyword>
<evidence type="ECO:0000256" key="6">
    <source>
        <dbReference type="ARBA" id="ARBA00022989"/>
    </source>
</evidence>
<keyword evidence="5" id="KW-0732">Signal</keyword>
<organism evidence="14 15">
    <name type="scientific">Kocuria atrinae</name>
    <dbReference type="NCBI Taxonomy" id="592377"/>
    <lineage>
        <taxon>Bacteria</taxon>
        <taxon>Bacillati</taxon>
        <taxon>Actinomycetota</taxon>
        <taxon>Actinomycetes</taxon>
        <taxon>Micrococcales</taxon>
        <taxon>Micrococcaceae</taxon>
        <taxon>Kocuria</taxon>
    </lineage>
</organism>
<dbReference type="EMBL" id="BAAAQA010000020">
    <property type="protein sequence ID" value="GAA2119467.1"/>
    <property type="molecule type" value="Genomic_DNA"/>
</dbReference>
<evidence type="ECO:0000256" key="3">
    <source>
        <dbReference type="ARBA" id="ARBA00022679"/>
    </source>
</evidence>
<comment type="similarity">
    <text evidence="10">Belongs to the acyltransferase CrtO family.</text>
</comment>
<comment type="subcellular location">
    <subcellularLocation>
        <location evidence="1">Cell membrane</location>
        <topology evidence="1">Single-pass membrane protein</topology>
    </subcellularLocation>
</comment>
<evidence type="ECO:0000256" key="13">
    <source>
        <dbReference type="SAM" id="Phobius"/>
    </source>
</evidence>
<comment type="pathway">
    <text evidence="9">Carotenoid biosynthesis; staphyloxanthin biosynthesis; staphyloxanthin from farnesyl diphosphate: step 5/5.</text>
</comment>
<feature type="transmembrane region" description="Helical" evidence="13">
    <location>
        <begin position="24"/>
        <end position="44"/>
    </location>
</feature>
<dbReference type="InterPro" id="IPR044021">
    <property type="entry name" value="CrtO"/>
</dbReference>
<keyword evidence="3" id="KW-0808">Transferase</keyword>
<keyword evidence="6 13" id="KW-1133">Transmembrane helix</keyword>
<evidence type="ECO:0000256" key="8">
    <source>
        <dbReference type="ARBA" id="ARBA00023315"/>
    </source>
</evidence>
<keyword evidence="15" id="KW-1185">Reference proteome</keyword>
<feature type="transmembrane region" description="Helical" evidence="13">
    <location>
        <begin position="138"/>
        <end position="156"/>
    </location>
</feature>
<evidence type="ECO:0000256" key="9">
    <source>
        <dbReference type="ARBA" id="ARBA00023588"/>
    </source>
</evidence>
<evidence type="ECO:0000256" key="11">
    <source>
        <dbReference type="ARBA" id="ARBA00023667"/>
    </source>
</evidence>
<evidence type="ECO:0000256" key="7">
    <source>
        <dbReference type="ARBA" id="ARBA00023136"/>
    </source>
</evidence>
<sequence>MITALVITALSGYGLYVVGSEAGAGGFAFVLTTTLVSFGGAFFVGDKLRQALPDSLFHVSNRMNRIAKALGVDHFNRFLHFIRWNRVALSLRPQLGTRQPADELLASVRSNAVAHTWGAAVHLVASSIAALASLPAALWIFGLGLLLHVYPVLLQVRTHWRLQRLQELSRSR</sequence>
<proteinExistence type="inferred from homology"/>
<name>A0ABN2Y0C1_9MICC</name>
<evidence type="ECO:0000313" key="14">
    <source>
        <dbReference type="EMBL" id="GAA2119467.1"/>
    </source>
</evidence>
<dbReference type="Pfam" id="PF18927">
    <property type="entry name" value="CrtO"/>
    <property type="match status" value="1"/>
</dbReference>
<dbReference type="Proteomes" id="UP001500166">
    <property type="component" value="Unassembled WGS sequence"/>
</dbReference>
<evidence type="ECO:0000256" key="1">
    <source>
        <dbReference type="ARBA" id="ARBA00004162"/>
    </source>
</evidence>
<evidence type="ECO:0000256" key="4">
    <source>
        <dbReference type="ARBA" id="ARBA00022692"/>
    </source>
</evidence>
<protein>
    <recommendedName>
        <fullName evidence="11">Glycosyl-4,4'-diaponeurosporenoate acyltransferase</fullName>
    </recommendedName>
</protein>
<comment type="caution">
    <text evidence="14">The sequence shown here is derived from an EMBL/GenBank/DDBJ whole genome shotgun (WGS) entry which is preliminary data.</text>
</comment>
<evidence type="ECO:0000256" key="2">
    <source>
        <dbReference type="ARBA" id="ARBA00022475"/>
    </source>
</evidence>
<comment type="function">
    <text evidence="12">Catalyzes the acylation of glycosyl-4,4'-diaponeurosporenoate, i.e. the esterification of glucose at the C6'' position with the carboxyl group of the C(15) fatty acid 12-methyltetradecanoic acid, to yield staphyloxanthin. This is the last step in the biosynthesis of this orange pigment, present in most staphylococci strains.</text>
</comment>
<reference evidence="14 15" key="1">
    <citation type="journal article" date="2019" name="Int. J. Syst. Evol. Microbiol.">
        <title>The Global Catalogue of Microorganisms (GCM) 10K type strain sequencing project: providing services to taxonomists for standard genome sequencing and annotation.</title>
        <authorList>
            <consortium name="The Broad Institute Genomics Platform"/>
            <consortium name="The Broad Institute Genome Sequencing Center for Infectious Disease"/>
            <person name="Wu L."/>
            <person name="Ma J."/>
        </authorList>
    </citation>
    <scope>NUCLEOTIDE SEQUENCE [LARGE SCALE GENOMIC DNA]</scope>
    <source>
        <strain evidence="14 15">JCM 15914</strain>
    </source>
</reference>
<keyword evidence="7 13" id="KW-0472">Membrane</keyword>
<evidence type="ECO:0000256" key="10">
    <source>
        <dbReference type="ARBA" id="ARBA00023603"/>
    </source>
</evidence>
<keyword evidence="8" id="KW-0012">Acyltransferase</keyword>
<evidence type="ECO:0000313" key="15">
    <source>
        <dbReference type="Proteomes" id="UP001500166"/>
    </source>
</evidence>
<evidence type="ECO:0000256" key="12">
    <source>
        <dbReference type="ARBA" id="ARBA00025324"/>
    </source>
</evidence>